<dbReference type="RefSeq" id="WP_306986919.1">
    <property type="nucleotide sequence ID" value="NZ_JAUSZV010000006.1"/>
</dbReference>
<dbReference type="AlphaFoldDB" id="A0AAW8FVF1"/>
<name>A0AAW8FVF1_9ACTN</name>
<reference evidence="1" key="1">
    <citation type="submission" date="2023-07" db="EMBL/GenBank/DDBJ databases">
        <title>Comparative genomics of wheat-associated soil bacteria to identify genetic determinants of phenazine resistance.</title>
        <authorList>
            <person name="Mouncey N."/>
        </authorList>
    </citation>
    <scope>NUCLEOTIDE SEQUENCE</scope>
    <source>
        <strain evidence="1">V4I22</strain>
    </source>
</reference>
<evidence type="ECO:0000313" key="2">
    <source>
        <dbReference type="Proteomes" id="UP001234216"/>
    </source>
</evidence>
<evidence type="ECO:0008006" key="3">
    <source>
        <dbReference type="Google" id="ProtNLM"/>
    </source>
</evidence>
<accession>A0AAW8FVF1</accession>
<comment type="caution">
    <text evidence="1">The sequence shown here is derived from an EMBL/GenBank/DDBJ whole genome shotgun (WGS) entry which is preliminary data.</text>
</comment>
<proteinExistence type="predicted"/>
<evidence type="ECO:0000313" key="1">
    <source>
        <dbReference type="EMBL" id="MDQ0913503.1"/>
    </source>
</evidence>
<protein>
    <recommendedName>
        <fullName evidence="3">Transposase</fullName>
    </recommendedName>
</protein>
<sequence>MPTWTLRKQRHTAKRVFDRLVDEYGMDGVTYGRVQDYIRRRKPEIWVEEGRGPTSVFIPQAHRPGEEAEVDFGDVYITLNGVRTLCYLFVFRLSFSGKAIHRVFVSQA</sequence>
<organism evidence="1 2">
    <name type="scientific">Streptomyces canus</name>
    <dbReference type="NCBI Taxonomy" id="58343"/>
    <lineage>
        <taxon>Bacteria</taxon>
        <taxon>Bacillati</taxon>
        <taxon>Actinomycetota</taxon>
        <taxon>Actinomycetes</taxon>
        <taxon>Kitasatosporales</taxon>
        <taxon>Streptomycetaceae</taxon>
        <taxon>Streptomyces</taxon>
        <taxon>Streptomyces aurantiacus group</taxon>
    </lineage>
</organism>
<gene>
    <name evidence="1" type="ORF">QFZ22_009575</name>
</gene>
<dbReference type="Proteomes" id="UP001234216">
    <property type="component" value="Unassembled WGS sequence"/>
</dbReference>
<dbReference type="EMBL" id="JAUSZV010000006">
    <property type="protein sequence ID" value="MDQ0913503.1"/>
    <property type="molecule type" value="Genomic_DNA"/>
</dbReference>